<protein>
    <submittedName>
        <fullName evidence="3">DUF1206 domain-containing protein</fullName>
    </submittedName>
</protein>
<name>A0ABW3L018_9BACI</name>
<evidence type="ECO:0000313" key="3">
    <source>
        <dbReference type="EMBL" id="MFD1018388.1"/>
    </source>
</evidence>
<keyword evidence="1" id="KW-1133">Transmembrane helix</keyword>
<evidence type="ECO:0000259" key="2">
    <source>
        <dbReference type="Pfam" id="PF06724"/>
    </source>
</evidence>
<dbReference type="RefSeq" id="WP_386056856.1">
    <property type="nucleotide sequence ID" value="NZ_JBHTKL010000001.1"/>
</dbReference>
<feature type="transmembrane region" description="Helical" evidence="1">
    <location>
        <begin position="253"/>
        <end position="271"/>
    </location>
</feature>
<keyword evidence="1" id="KW-0812">Transmembrane</keyword>
<feature type="domain" description="DUF1206" evidence="2">
    <location>
        <begin position="207"/>
        <end position="273"/>
    </location>
</feature>
<feature type="domain" description="DUF1206" evidence="2">
    <location>
        <begin position="113"/>
        <end position="179"/>
    </location>
</feature>
<comment type="caution">
    <text evidence="3">The sequence shown here is derived from an EMBL/GenBank/DDBJ whole genome shotgun (WGS) entry which is preliminary data.</text>
</comment>
<feature type="transmembrane region" description="Helical" evidence="1">
    <location>
        <begin position="114"/>
        <end position="136"/>
    </location>
</feature>
<dbReference type="InterPro" id="IPR009597">
    <property type="entry name" value="DUF1206"/>
</dbReference>
<proteinExistence type="predicted"/>
<dbReference type="Pfam" id="PF06724">
    <property type="entry name" value="DUF1206"/>
    <property type="match status" value="3"/>
</dbReference>
<gene>
    <name evidence="3" type="ORF">ACFQ2J_04160</name>
</gene>
<dbReference type="EMBL" id="JBHTKL010000001">
    <property type="protein sequence ID" value="MFD1018388.1"/>
    <property type="molecule type" value="Genomic_DNA"/>
</dbReference>
<reference evidence="4" key="1">
    <citation type="journal article" date="2019" name="Int. J. Syst. Evol. Microbiol.">
        <title>The Global Catalogue of Microorganisms (GCM) 10K type strain sequencing project: providing services to taxonomists for standard genome sequencing and annotation.</title>
        <authorList>
            <consortium name="The Broad Institute Genomics Platform"/>
            <consortium name="The Broad Institute Genome Sequencing Center for Infectious Disease"/>
            <person name="Wu L."/>
            <person name="Ma J."/>
        </authorList>
    </citation>
    <scope>NUCLEOTIDE SEQUENCE [LARGE SCALE GENOMIC DNA]</scope>
    <source>
        <strain evidence="4">CCUG 56607</strain>
    </source>
</reference>
<organism evidence="3 4">
    <name type="scientific">Thalassobacillus hwangdonensis</name>
    <dbReference type="NCBI Taxonomy" id="546108"/>
    <lineage>
        <taxon>Bacteria</taxon>
        <taxon>Bacillati</taxon>
        <taxon>Bacillota</taxon>
        <taxon>Bacilli</taxon>
        <taxon>Bacillales</taxon>
        <taxon>Bacillaceae</taxon>
        <taxon>Thalassobacillus</taxon>
    </lineage>
</organism>
<dbReference type="Proteomes" id="UP001596990">
    <property type="component" value="Unassembled WGS sequence"/>
</dbReference>
<feature type="transmembrane region" description="Helical" evidence="1">
    <location>
        <begin position="156"/>
        <end position="177"/>
    </location>
</feature>
<feature type="domain" description="DUF1206" evidence="2">
    <location>
        <begin position="30"/>
        <end position="96"/>
    </location>
</feature>
<keyword evidence="4" id="KW-1185">Reference proteome</keyword>
<sequence>MSDVVNKWAPSSSKATSHELKGGIKKMARAGYITKGVMYILIGALSFMAAAGIGGKVTGSSGAFASVAAMPLGEIMLYIVAAGLSFYAIWKLIQALIDPENNGTGKKGLGKRAGFLISFVIHIGIAYKAVTIAMHAGSSGGGQKQTMIAKVLQQPFGQFVIGAVGLGIIGYGIYQLYRAKQGTYMERFKTGGMSMKEKKMVRISGKLGLFARGIVFSIIGYFFIQMAMTASSSNATGVDAALGEIAQQPYGKVLLIIVAAGLILYGIYQVLTGKNKHMMF</sequence>
<keyword evidence="1" id="KW-0472">Membrane</keyword>
<feature type="transmembrane region" description="Helical" evidence="1">
    <location>
        <begin position="36"/>
        <end position="55"/>
    </location>
</feature>
<accession>A0ABW3L018</accession>
<feature type="transmembrane region" description="Helical" evidence="1">
    <location>
        <begin position="75"/>
        <end position="93"/>
    </location>
</feature>
<evidence type="ECO:0000313" key="4">
    <source>
        <dbReference type="Proteomes" id="UP001596990"/>
    </source>
</evidence>
<feature type="transmembrane region" description="Helical" evidence="1">
    <location>
        <begin position="203"/>
        <end position="224"/>
    </location>
</feature>
<evidence type="ECO:0000256" key="1">
    <source>
        <dbReference type="SAM" id="Phobius"/>
    </source>
</evidence>